<feature type="region of interest" description="Disordered" evidence="1">
    <location>
        <begin position="1"/>
        <end position="26"/>
    </location>
</feature>
<gene>
    <name evidence="2" type="ORF">CUNI_LOCUS19744</name>
</gene>
<dbReference type="Proteomes" id="UP000678393">
    <property type="component" value="Unassembled WGS sequence"/>
</dbReference>
<sequence>MAPTMQVEELTLSSSATSLRASNSDSGAKCSFAVPAASTGDVAIRSESCLQCKQALHNTKTVIPEASSVFKEALDKLNLEKAQDDCKKENVQKDDKTLSSQPAGTTQTSFLTKLKSAFKPSPSGSPRLSPCRSEGVPSKTSAVVKPVRRPASFGGSDGIKLSAGRRSSQFEKRVSWADEYGSNHPLFSVRLIRPRLSVDNNHCGQSTPGHSILRTTGIC</sequence>
<feature type="compositionally biased region" description="Polar residues" evidence="1">
    <location>
        <begin position="98"/>
        <end position="111"/>
    </location>
</feature>
<comment type="caution">
    <text evidence="2">The sequence shown here is derived from an EMBL/GenBank/DDBJ whole genome shotgun (WGS) entry which is preliminary data.</text>
</comment>
<protein>
    <submittedName>
        <fullName evidence="2">Uncharacterized protein</fullName>
    </submittedName>
</protein>
<reference evidence="2" key="1">
    <citation type="submission" date="2021-04" db="EMBL/GenBank/DDBJ databases">
        <authorList>
            <consortium name="Molecular Ecology Group"/>
        </authorList>
    </citation>
    <scope>NUCLEOTIDE SEQUENCE</scope>
</reference>
<evidence type="ECO:0000313" key="3">
    <source>
        <dbReference type="Proteomes" id="UP000678393"/>
    </source>
</evidence>
<dbReference type="EMBL" id="CAJHNH020006891">
    <property type="protein sequence ID" value="CAG5134186.1"/>
    <property type="molecule type" value="Genomic_DNA"/>
</dbReference>
<name>A0A8S4A5C6_9EUPU</name>
<feature type="compositionally biased region" description="Basic and acidic residues" evidence="1">
    <location>
        <begin position="84"/>
        <end position="97"/>
    </location>
</feature>
<evidence type="ECO:0000313" key="2">
    <source>
        <dbReference type="EMBL" id="CAG5134186.1"/>
    </source>
</evidence>
<dbReference type="OrthoDB" id="6114936at2759"/>
<proteinExistence type="predicted"/>
<evidence type="ECO:0000256" key="1">
    <source>
        <dbReference type="SAM" id="MobiDB-lite"/>
    </source>
</evidence>
<accession>A0A8S4A5C6</accession>
<feature type="compositionally biased region" description="Low complexity" evidence="1">
    <location>
        <begin position="10"/>
        <end position="26"/>
    </location>
</feature>
<keyword evidence="3" id="KW-1185">Reference proteome</keyword>
<dbReference type="AlphaFoldDB" id="A0A8S4A5C6"/>
<feature type="region of interest" description="Disordered" evidence="1">
    <location>
        <begin position="84"/>
        <end position="142"/>
    </location>
</feature>
<organism evidence="2 3">
    <name type="scientific">Candidula unifasciata</name>
    <dbReference type="NCBI Taxonomy" id="100452"/>
    <lineage>
        <taxon>Eukaryota</taxon>
        <taxon>Metazoa</taxon>
        <taxon>Spiralia</taxon>
        <taxon>Lophotrochozoa</taxon>
        <taxon>Mollusca</taxon>
        <taxon>Gastropoda</taxon>
        <taxon>Heterobranchia</taxon>
        <taxon>Euthyneura</taxon>
        <taxon>Panpulmonata</taxon>
        <taxon>Eupulmonata</taxon>
        <taxon>Stylommatophora</taxon>
        <taxon>Helicina</taxon>
        <taxon>Helicoidea</taxon>
        <taxon>Geomitridae</taxon>
        <taxon>Candidula</taxon>
    </lineage>
</organism>